<dbReference type="PANTHER" id="PTHR34002">
    <property type="entry name" value="BLR1656 PROTEIN"/>
    <property type="match status" value="1"/>
</dbReference>
<comment type="caution">
    <text evidence="4">The sequence shown here is derived from an EMBL/GenBank/DDBJ whole genome shotgun (WGS) entry which is preliminary data.</text>
</comment>
<feature type="region of interest" description="Disordered" evidence="3">
    <location>
        <begin position="317"/>
        <end position="355"/>
    </location>
</feature>
<evidence type="ECO:0000313" key="5">
    <source>
        <dbReference type="Proteomes" id="UP000245956"/>
    </source>
</evidence>
<evidence type="ECO:0000256" key="2">
    <source>
        <dbReference type="RuleBase" id="RU361163"/>
    </source>
</evidence>
<evidence type="ECO:0000256" key="3">
    <source>
        <dbReference type="SAM" id="MobiDB-lite"/>
    </source>
</evidence>
<keyword evidence="2" id="KW-0624">Polysaccharide degradation</keyword>
<name>A0A2U3DXP6_PURLI</name>
<dbReference type="InterPro" id="IPR013319">
    <property type="entry name" value="GH11/12"/>
</dbReference>
<feature type="region of interest" description="Disordered" evidence="3">
    <location>
        <begin position="615"/>
        <end position="653"/>
    </location>
</feature>
<feature type="compositionally biased region" description="Polar residues" evidence="3">
    <location>
        <begin position="615"/>
        <end position="632"/>
    </location>
</feature>
<accession>A0A2U3DXP6</accession>
<dbReference type="AlphaFoldDB" id="A0A2U3DXP6"/>
<protein>
    <submittedName>
        <fullName evidence="4">Uncharacterized protein</fullName>
    </submittedName>
</protein>
<dbReference type="InterPro" id="IPR002594">
    <property type="entry name" value="GH12"/>
</dbReference>
<dbReference type="Pfam" id="PF01670">
    <property type="entry name" value="Glyco_hydro_12"/>
    <property type="match status" value="1"/>
</dbReference>
<feature type="compositionally biased region" description="Basic residues" evidence="3">
    <location>
        <begin position="335"/>
        <end position="348"/>
    </location>
</feature>
<dbReference type="SUPFAM" id="SSF49899">
    <property type="entry name" value="Concanavalin A-like lectins/glucanases"/>
    <property type="match status" value="1"/>
</dbReference>
<dbReference type="GO" id="GO:0000272">
    <property type="term" value="P:polysaccharide catabolic process"/>
    <property type="evidence" value="ECO:0007669"/>
    <property type="project" value="UniProtKB-KW"/>
</dbReference>
<evidence type="ECO:0000256" key="1">
    <source>
        <dbReference type="ARBA" id="ARBA00005519"/>
    </source>
</evidence>
<feature type="region of interest" description="Disordered" evidence="3">
    <location>
        <begin position="58"/>
        <end position="80"/>
    </location>
</feature>
<keyword evidence="2" id="KW-0378">Hydrolase</keyword>
<feature type="region of interest" description="Disordered" evidence="3">
    <location>
        <begin position="841"/>
        <end position="863"/>
    </location>
</feature>
<reference evidence="4 5" key="1">
    <citation type="journal article" date="2016" name="Front. Microbiol.">
        <title>Genome and transcriptome sequences reveal the specific parasitism of the nematophagous Purpureocillium lilacinum 36-1.</title>
        <authorList>
            <person name="Xie J."/>
            <person name="Li S."/>
            <person name="Mo C."/>
            <person name="Xiao X."/>
            <person name="Peng D."/>
            <person name="Wang G."/>
            <person name="Xiao Y."/>
        </authorList>
    </citation>
    <scope>NUCLEOTIDE SEQUENCE [LARGE SCALE GENOMIC DNA]</scope>
    <source>
        <strain evidence="4 5">36-1</strain>
    </source>
</reference>
<organism evidence="4 5">
    <name type="scientific">Purpureocillium lilacinum</name>
    <name type="common">Paecilomyces lilacinus</name>
    <dbReference type="NCBI Taxonomy" id="33203"/>
    <lineage>
        <taxon>Eukaryota</taxon>
        <taxon>Fungi</taxon>
        <taxon>Dikarya</taxon>
        <taxon>Ascomycota</taxon>
        <taxon>Pezizomycotina</taxon>
        <taxon>Sordariomycetes</taxon>
        <taxon>Hypocreomycetidae</taxon>
        <taxon>Hypocreales</taxon>
        <taxon>Ophiocordycipitaceae</taxon>
        <taxon>Purpureocillium</taxon>
    </lineage>
</organism>
<feature type="compositionally biased region" description="Basic and acidic residues" evidence="3">
    <location>
        <begin position="637"/>
        <end position="651"/>
    </location>
</feature>
<dbReference type="PANTHER" id="PTHR34002:SF9">
    <property type="entry name" value="XYLOGLUCAN-SPECIFIC ENDO-BETA-1,4-GLUCANASE A"/>
    <property type="match status" value="1"/>
</dbReference>
<keyword evidence="2" id="KW-0119">Carbohydrate metabolism</keyword>
<dbReference type="GO" id="GO:0008810">
    <property type="term" value="F:cellulase activity"/>
    <property type="evidence" value="ECO:0007669"/>
    <property type="project" value="InterPro"/>
</dbReference>
<gene>
    <name evidence="4" type="ORF">PCL_04541</name>
</gene>
<dbReference type="EMBL" id="LCWV01000021">
    <property type="protein sequence ID" value="PWI67035.1"/>
    <property type="molecule type" value="Genomic_DNA"/>
</dbReference>
<keyword evidence="2" id="KW-0326">Glycosidase</keyword>
<comment type="similarity">
    <text evidence="1 2">Belongs to the glycosyl hydrolase 12 (cellulase H) family.</text>
</comment>
<feature type="region of interest" description="Disordered" evidence="3">
    <location>
        <begin position="1"/>
        <end position="20"/>
    </location>
</feature>
<sequence length="1263" mass="138136">MATRGAAGWRRGEQRRVGQGRVIHHQVVARPAAARRDAYERPIHSPATLMRPVVPALPGGASQGSQFHPSKPAEKLPAGTGRRCAAGINPRRLQGGFLVLRSRPLSELPSFFSAVDESHGVGRCVLLVHRGEARGNGRIVRRSQRGGSHARCPDHADQHNKIHERESVQGFGFGFVGSARRSTTATTRSLCLSLTGRRLTVAAAAATAGRLVYKARRRRISEGSLGRHGSLSVRSDWARPPRRAQGHVDAMLGEAVTSYQAWLSSSPGPFAVPPPQRTEMQSMHAMQCHCCSRASRPILHSCVPLFSGPAKLQLHPSAQHERGLAPNSEAESRARKVQKHNNHTRSSRARPSGRPLLAGLEAAATEAKCAGGRRRRLSLAAGMVWHTKHPADATGPHRAWALAAQSPANQRAPPTQSGREGRFAGSAALVRGFASRPRRLCWCQLHGESEDVATIQLAAPWLASQSPPSFREARGSPVESCDLASSSVSARHTFAGVSGSETASTLQLLAAVSPWRAESRHDGPAACSITRQEHDRNLMGTRQDRDCCCPCLVLFLSCTTRSNLSRSRLAHAPFHLPAPVTSSTAAAAAHVASSPQPPTVVVGCLQLEGRCNRPQSTQYSPHRNAVQPSTVCAAQRRAQERPSNRRNEREKEKKKRLLLRCFHSIAGAGRGASRPKGARPRRWRQTAIPVGFCQAKQSFQPAASFILEHESTYGPLLAGHQSFARSQTGQRAREQRIGWMRWMSGGRARCLRWSAARAGSLLHALTSLTRWCVAAVLRPEYWWSAGAQSYFGGIVIPWGQVPGSISASSPCNVPASDPVLVLDGSLPHTSLHSLHFVTNQQHPLTTTQQRRRRRRRPSSTTDRSLRRALTRFARLHPIDRSHCVLSLLLLGVRSLDPSDPPSLPSVPPVVVRLPRSLATPTSQKPDRRASIQRRQSARQLATMLRWLVNFGFLALPIGVTIGILLGLQAQRHATGGPPLFQPPDQPGGAPPVNNKLTYVQSCRKEDGIHPKVKDGYQEFTLNPNQWGTKAGDPGFLCMNVTTFNNQTYPTKHTAPEWTIWWQYDPISGSGNNVHAFPNVKVDGNVFPQAVKDVSQIDFDMQWRMRLDNETGPTDTDALTKGNVNANVAVDMFLDTDKASAQSSEKAKFEIMIWFAALGAGTKAVNEQAGNEVAKYTFNGTDFDLFAGKNGNGQMVLTWKAQKTMDDFHGNLYPFIEEILKLKNADYITDSHYLGYLSFGSEAYFSADPVTFHVPSMAINVQKA</sequence>
<dbReference type="Gene3D" id="2.60.120.180">
    <property type="match status" value="1"/>
</dbReference>
<evidence type="ECO:0000313" key="4">
    <source>
        <dbReference type="EMBL" id="PWI67035.1"/>
    </source>
</evidence>
<dbReference type="InterPro" id="IPR013320">
    <property type="entry name" value="ConA-like_dom_sf"/>
</dbReference>
<dbReference type="Proteomes" id="UP000245956">
    <property type="component" value="Unassembled WGS sequence"/>
</dbReference>
<proteinExistence type="inferred from homology"/>